<dbReference type="Proteomes" id="UP000000641">
    <property type="component" value="Chromosome"/>
</dbReference>
<dbReference type="KEGG" id="tpe:Tpen_1318"/>
<sequence length="587" mass="63773">MEVEELSAVGARPGCFFSADFVNITPWYGGRHTQDAVRCLDERCTKAYYSLPTARSVKGLLRWLTRAVVASFVPDDQLASHGYAAVECFPNCGSSKPGLVEAIFGTVEHARPGGQRVGSRAGALSVVVKPKLNCRSPVYAEYQDVLKLIKSIAGGKGWGVYSQKPSALLQELEDRGFRALRGEARPEDKAAGFAELFTVPRVLLNAQRLGKLRGKRQEEFARSLFEVQPLREGCVSMRVELYLDGDMLSGALEPARGEELAESVKRLEELLLVYGLLLFGIGKASSRGFGRFAPKSPRGNVHPLVEKAAARLEERDLEGFREECLGLAERALRALGVEAEARRTVASVPRISNAEVTLIERPAHPYPYASREAARVKPSKKPCSGDVLCVLSAVGKATLKSTWKAYWQSISGAEWGVTGPGFPFHTWGLGLPRAVCKGNSCTGYVVVDAESLGGAQGDVDYCLQRLSFRNDLKRWKSPLVLSPVPAGNGLGVAVVLLKRLDIKPFLSPEARRAVLAHVGIHQGSRYLHVIDVGRGASTTGWTEDCGSDPLGAADVSQRRVVALPGDAAELLVKVQELARDWVVYLLR</sequence>
<evidence type="ECO:0000259" key="2">
    <source>
        <dbReference type="Pfam" id="PF03787"/>
    </source>
</evidence>
<organism evidence="3 4">
    <name type="scientific">Thermofilum pendens (strain DSM 2475 / Hrk 5)</name>
    <dbReference type="NCBI Taxonomy" id="368408"/>
    <lineage>
        <taxon>Archaea</taxon>
        <taxon>Thermoproteota</taxon>
        <taxon>Thermoprotei</taxon>
        <taxon>Thermofilales</taxon>
        <taxon>Thermofilaceae</taxon>
        <taxon>Thermofilum</taxon>
    </lineage>
</organism>
<protein>
    <recommendedName>
        <fullName evidence="2">CRISPR type III-associated protein domain-containing protein</fullName>
    </recommendedName>
</protein>
<dbReference type="AlphaFoldDB" id="A1RZT5"/>
<dbReference type="EMBL" id="CP000505">
    <property type="protein sequence ID" value="ABL78715.1"/>
    <property type="molecule type" value="Genomic_DNA"/>
</dbReference>
<reference evidence="4" key="1">
    <citation type="journal article" date="2008" name="J. Bacteriol.">
        <title>Genome sequence of Thermofilum pendens reveals an exceptional loss of biosynthetic pathways without genome reduction.</title>
        <authorList>
            <person name="Anderson I."/>
            <person name="Rodriguez J."/>
            <person name="Susanti D."/>
            <person name="Porat I."/>
            <person name="Reich C."/>
            <person name="Ulrich L.E."/>
            <person name="Elkins J.G."/>
            <person name="Mavromatis K."/>
            <person name="Lykidis A."/>
            <person name="Kim E."/>
            <person name="Thompson L.S."/>
            <person name="Nolan M."/>
            <person name="Land M."/>
            <person name="Copeland A."/>
            <person name="Lapidus A."/>
            <person name="Lucas S."/>
            <person name="Detter C."/>
            <person name="Zhulin I.B."/>
            <person name="Olsen G.J."/>
            <person name="Whitman W."/>
            <person name="Mukhopadhyay B."/>
            <person name="Bristow J."/>
            <person name="Kyrpides N."/>
        </authorList>
    </citation>
    <scope>NUCLEOTIDE SEQUENCE [LARGE SCALE GENOMIC DNA]</scope>
    <source>
        <strain evidence="4">DSM 2475 / Hrk 5</strain>
    </source>
</reference>
<dbReference type="Pfam" id="PF03787">
    <property type="entry name" value="RAMPs"/>
    <property type="match status" value="1"/>
</dbReference>
<dbReference type="HOGENOM" id="CLU_464346_0_0_2"/>
<keyword evidence="1" id="KW-0051">Antiviral defense</keyword>
<keyword evidence="4" id="KW-1185">Reference proteome</keyword>
<name>A1RZT5_THEPD</name>
<feature type="domain" description="CRISPR type III-associated protein" evidence="2">
    <location>
        <begin position="55"/>
        <end position="292"/>
    </location>
</feature>
<gene>
    <name evidence="3" type="ordered locus">Tpen_1318</name>
</gene>
<evidence type="ECO:0000313" key="4">
    <source>
        <dbReference type="Proteomes" id="UP000000641"/>
    </source>
</evidence>
<dbReference type="InterPro" id="IPR005537">
    <property type="entry name" value="RAMP_III_fam"/>
</dbReference>
<accession>A1RZT5</accession>
<evidence type="ECO:0000256" key="1">
    <source>
        <dbReference type="ARBA" id="ARBA00023118"/>
    </source>
</evidence>
<dbReference type="STRING" id="368408.Tpen_1318"/>
<dbReference type="OrthoDB" id="44234at2157"/>
<dbReference type="EnsemblBacteria" id="ABL78715">
    <property type="protein sequence ID" value="ABL78715"/>
    <property type="gene ID" value="Tpen_1318"/>
</dbReference>
<dbReference type="eggNOG" id="arCOG03891">
    <property type="taxonomic scope" value="Archaea"/>
</dbReference>
<dbReference type="GO" id="GO:0051607">
    <property type="term" value="P:defense response to virus"/>
    <property type="evidence" value="ECO:0007669"/>
    <property type="project" value="UniProtKB-KW"/>
</dbReference>
<evidence type="ECO:0000313" key="3">
    <source>
        <dbReference type="EMBL" id="ABL78715.1"/>
    </source>
</evidence>
<proteinExistence type="predicted"/>